<dbReference type="HOGENOM" id="CLU_070382_3_0_1"/>
<dbReference type="OrthoDB" id="5289249at2759"/>
<feature type="region of interest" description="Disordered" evidence="1">
    <location>
        <begin position="1"/>
        <end position="51"/>
    </location>
</feature>
<dbReference type="InterPro" id="IPR055754">
    <property type="entry name" value="DUF7330"/>
</dbReference>
<dbReference type="AlphaFoldDB" id="A0A0C9XNZ7"/>
<evidence type="ECO:0000259" key="2">
    <source>
        <dbReference type="Pfam" id="PF24016"/>
    </source>
</evidence>
<dbReference type="STRING" id="1095629.A0A0C9XNZ7"/>
<proteinExistence type="predicted"/>
<feature type="compositionally biased region" description="Basic and acidic residues" evidence="1">
    <location>
        <begin position="1"/>
        <end position="15"/>
    </location>
</feature>
<dbReference type="Proteomes" id="UP000054477">
    <property type="component" value="Unassembled WGS sequence"/>
</dbReference>
<organism evidence="3 4">
    <name type="scientific">Laccaria amethystina LaAM-08-1</name>
    <dbReference type="NCBI Taxonomy" id="1095629"/>
    <lineage>
        <taxon>Eukaryota</taxon>
        <taxon>Fungi</taxon>
        <taxon>Dikarya</taxon>
        <taxon>Basidiomycota</taxon>
        <taxon>Agaricomycotina</taxon>
        <taxon>Agaricomycetes</taxon>
        <taxon>Agaricomycetidae</taxon>
        <taxon>Agaricales</taxon>
        <taxon>Agaricineae</taxon>
        <taxon>Hydnangiaceae</taxon>
        <taxon>Laccaria</taxon>
    </lineage>
</organism>
<dbReference type="Pfam" id="PF24016">
    <property type="entry name" value="DUF7330"/>
    <property type="match status" value="1"/>
</dbReference>
<protein>
    <recommendedName>
        <fullName evidence="2">DUF7330 domain-containing protein</fullName>
    </recommendedName>
</protein>
<reference evidence="3 4" key="1">
    <citation type="submission" date="2014-04" db="EMBL/GenBank/DDBJ databases">
        <authorList>
            <consortium name="DOE Joint Genome Institute"/>
            <person name="Kuo A."/>
            <person name="Kohler A."/>
            <person name="Nagy L.G."/>
            <person name="Floudas D."/>
            <person name="Copeland A."/>
            <person name="Barry K.W."/>
            <person name="Cichocki N."/>
            <person name="Veneault-Fourrey C."/>
            <person name="LaButti K."/>
            <person name="Lindquist E.A."/>
            <person name="Lipzen A."/>
            <person name="Lundell T."/>
            <person name="Morin E."/>
            <person name="Murat C."/>
            <person name="Sun H."/>
            <person name="Tunlid A."/>
            <person name="Henrissat B."/>
            <person name="Grigoriev I.V."/>
            <person name="Hibbett D.S."/>
            <person name="Martin F."/>
            <person name="Nordberg H.P."/>
            <person name="Cantor M.N."/>
            <person name="Hua S.X."/>
        </authorList>
    </citation>
    <scope>NUCLEOTIDE SEQUENCE [LARGE SCALE GENOMIC DNA]</scope>
    <source>
        <strain evidence="3 4">LaAM-08-1</strain>
    </source>
</reference>
<sequence length="263" mass="28981">MIIQKQEEADTKFDNAENAATDDPLPTYSALEASSSSSSSRSTVRPTNYTSISKHCGSIKGTWVINPSLSIPSSVLPPLPEGTSEDARKNLLLETKDGKIEADVTLLPCSVPDNGDEKGRRGKKVVLYAKTSDGRVVFKLHDASTPSNPRRPISLTTITTDAHILLRLPRSFRGPLLLKLRDRKVRFSDEVKAQITTFSEDKGTSKCFLGEFVAEEWGENGEEAWGGDEVIAETRDGSIFVWFDDEVGQEKPKGFFKKIFGKV</sequence>
<reference evidence="4" key="2">
    <citation type="submission" date="2015-01" db="EMBL/GenBank/DDBJ databases">
        <title>Evolutionary Origins and Diversification of the Mycorrhizal Mutualists.</title>
        <authorList>
            <consortium name="DOE Joint Genome Institute"/>
            <consortium name="Mycorrhizal Genomics Consortium"/>
            <person name="Kohler A."/>
            <person name="Kuo A."/>
            <person name="Nagy L.G."/>
            <person name="Floudas D."/>
            <person name="Copeland A."/>
            <person name="Barry K.W."/>
            <person name="Cichocki N."/>
            <person name="Veneault-Fourrey C."/>
            <person name="LaButti K."/>
            <person name="Lindquist E.A."/>
            <person name="Lipzen A."/>
            <person name="Lundell T."/>
            <person name="Morin E."/>
            <person name="Murat C."/>
            <person name="Riley R."/>
            <person name="Ohm R."/>
            <person name="Sun H."/>
            <person name="Tunlid A."/>
            <person name="Henrissat B."/>
            <person name="Grigoriev I.V."/>
            <person name="Hibbett D.S."/>
            <person name="Martin F."/>
        </authorList>
    </citation>
    <scope>NUCLEOTIDE SEQUENCE [LARGE SCALE GENOMIC DNA]</scope>
    <source>
        <strain evidence="4">LaAM-08-1</strain>
    </source>
</reference>
<accession>A0A0C9XNZ7</accession>
<dbReference type="EMBL" id="KN838685">
    <property type="protein sequence ID" value="KIJ97737.1"/>
    <property type="molecule type" value="Genomic_DNA"/>
</dbReference>
<name>A0A0C9XNZ7_9AGAR</name>
<keyword evidence="4" id="KW-1185">Reference proteome</keyword>
<evidence type="ECO:0000313" key="3">
    <source>
        <dbReference type="EMBL" id="KIJ97737.1"/>
    </source>
</evidence>
<feature type="domain" description="DUF7330" evidence="2">
    <location>
        <begin position="48"/>
        <end position="246"/>
    </location>
</feature>
<gene>
    <name evidence="3" type="ORF">K443DRAFT_681299</name>
</gene>
<evidence type="ECO:0000256" key="1">
    <source>
        <dbReference type="SAM" id="MobiDB-lite"/>
    </source>
</evidence>
<evidence type="ECO:0000313" key="4">
    <source>
        <dbReference type="Proteomes" id="UP000054477"/>
    </source>
</evidence>